<accession>A0AAD4F6E9</accession>
<name>A0AAD4F6E9_9PEZI</name>
<dbReference type="InterPro" id="IPR036890">
    <property type="entry name" value="HATPase_C_sf"/>
</dbReference>
<feature type="modified residue" description="4-aspartylphosphate" evidence="3">
    <location>
        <position position="477"/>
    </location>
</feature>
<keyword evidence="2" id="KW-0902">Two-component regulatory system</keyword>
<evidence type="ECO:0000256" key="2">
    <source>
        <dbReference type="ARBA" id="ARBA00023012"/>
    </source>
</evidence>
<evidence type="ECO:0000313" key="7">
    <source>
        <dbReference type="EMBL" id="KAG7292582.1"/>
    </source>
</evidence>
<dbReference type="InterPro" id="IPR036097">
    <property type="entry name" value="HisK_dim/P_sf"/>
</dbReference>
<organism evidence="7 8">
    <name type="scientific">Staphylotrichum longicolle</name>
    <dbReference type="NCBI Taxonomy" id="669026"/>
    <lineage>
        <taxon>Eukaryota</taxon>
        <taxon>Fungi</taxon>
        <taxon>Dikarya</taxon>
        <taxon>Ascomycota</taxon>
        <taxon>Pezizomycotina</taxon>
        <taxon>Sordariomycetes</taxon>
        <taxon>Sordariomycetidae</taxon>
        <taxon>Sordariales</taxon>
        <taxon>Chaetomiaceae</taxon>
        <taxon>Staphylotrichum</taxon>
    </lineage>
</organism>
<dbReference type="PANTHER" id="PTHR45339:SF1">
    <property type="entry name" value="HYBRID SIGNAL TRANSDUCTION HISTIDINE KINASE J"/>
    <property type="match status" value="1"/>
</dbReference>
<dbReference type="PROSITE" id="PS50109">
    <property type="entry name" value="HIS_KIN"/>
    <property type="match status" value="1"/>
</dbReference>
<dbReference type="Gene3D" id="3.30.565.10">
    <property type="entry name" value="Histidine kinase-like ATPase, C-terminal domain"/>
    <property type="match status" value="1"/>
</dbReference>
<dbReference type="CDD" id="cd00082">
    <property type="entry name" value="HisKA"/>
    <property type="match status" value="1"/>
</dbReference>
<keyword evidence="8" id="KW-1185">Reference proteome</keyword>
<feature type="region of interest" description="Disordered" evidence="4">
    <location>
        <begin position="1"/>
        <end position="21"/>
    </location>
</feature>
<gene>
    <name evidence="7" type="ORF">NEMBOFW57_002617</name>
</gene>
<dbReference type="SMART" id="SM00448">
    <property type="entry name" value="REC"/>
    <property type="match status" value="1"/>
</dbReference>
<dbReference type="Pfam" id="PF00512">
    <property type="entry name" value="HisKA"/>
    <property type="match status" value="1"/>
</dbReference>
<feature type="region of interest" description="Disordered" evidence="4">
    <location>
        <begin position="556"/>
        <end position="581"/>
    </location>
</feature>
<dbReference type="SUPFAM" id="SSF47384">
    <property type="entry name" value="Homodimeric domain of signal transducing histidine kinase"/>
    <property type="match status" value="1"/>
</dbReference>
<evidence type="ECO:0000256" key="4">
    <source>
        <dbReference type="SAM" id="MobiDB-lite"/>
    </source>
</evidence>
<keyword evidence="1 3" id="KW-0597">Phosphoprotein</keyword>
<evidence type="ECO:0000313" key="8">
    <source>
        <dbReference type="Proteomes" id="UP001197093"/>
    </source>
</evidence>
<feature type="domain" description="Histidine kinase" evidence="5">
    <location>
        <begin position="231"/>
        <end position="417"/>
    </location>
</feature>
<dbReference type="InterPro" id="IPR011006">
    <property type="entry name" value="CheY-like_superfamily"/>
</dbReference>
<dbReference type="Gene3D" id="3.40.50.2300">
    <property type="match status" value="1"/>
</dbReference>
<dbReference type="PANTHER" id="PTHR45339">
    <property type="entry name" value="HYBRID SIGNAL TRANSDUCTION HISTIDINE KINASE J"/>
    <property type="match status" value="1"/>
</dbReference>
<dbReference type="GO" id="GO:0000155">
    <property type="term" value="F:phosphorelay sensor kinase activity"/>
    <property type="evidence" value="ECO:0007669"/>
    <property type="project" value="InterPro"/>
</dbReference>
<dbReference type="InterPro" id="IPR003594">
    <property type="entry name" value="HATPase_dom"/>
</dbReference>
<dbReference type="Proteomes" id="UP001197093">
    <property type="component" value="Unassembled WGS sequence"/>
</dbReference>
<evidence type="ECO:0000256" key="1">
    <source>
        <dbReference type="ARBA" id="ARBA00022553"/>
    </source>
</evidence>
<dbReference type="Gene3D" id="1.10.287.130">
    <property type="match status" value="1"/>
</dbReference>
<dbReference type="InterPro" id="IPR003661">
    <property type="entry name" value="HisK_dim/P_dom"/>
</dbReference>
<evidence type="ECO:0000256" key="3">
    <source>
        <dbReference type="PROSITE-ProRule" id="PRU00169"/>
    </source>
</evidence>
<dbReference type="AlphaFoldDB" id="A0AAD4F6E9"/>
<feature type="compositionally biased region" description="Polar residues" evidence="4">
    <location>
        <begin position="565"/>
        <end position="581"/>
    </location>
</feature>
<protein>
    <submittedName>
        <fullName evidence="7">Uncharacterized protein</fullName>
    </submittedName>
</protein>
<dbReference type="EMBL" id="JAHCVI010000001">
    <property type="protein sequence ID" value="KAG7292582.1"/>
    <property type="molecule type" value="Genomic_DNA"/>
</dbReference>
<proteinExistence type="predicted"/>
<dbReference type="SUPFAM" id="SSF52172">
    <property type="entry name" value="CheY-like"/>
    <property type="match status" value="1"/>
</dbReference>
<evidence type="ECO:0000259" key="5">
    <source>
        <dbReference type="PROSITE" id="PS50109"/>
    </source>
</evidence>
<reference evidence="7" key="1">
    <citation type="submission" date="2023-02" db="EMBL/GenBank/DDBJ databases">
        <authorList>
            <person name="Palmer J.M."/>
        </authorList>
    </citation>
    <scope>NUCLEOTIDE SEQUENCE</scope>
    <source>
        <strain evidence="7">FW57</strain>
    </source>
</reference>
<dbReference type="CDD" id="cd17546">
    <property type="entry name" value="REC_hyHK_CKI1_RcsC-like"/>
    <property type="match status" value="1"/>
</dbReference>
<feature type="domain" description="Response regulatory" evidence="6">
    <location>
        <begin position="422"/>
        <end position="548"/>
    </location>
</feature>
<dbReference type="Pfam" id="PF00072">
    <property type="entry name" value="Response_reg"/>
    <property type="match status" value="1"/>
</dbReference>
<dbReference type="Pfam" id="PF02518">
    <property type="entry name" value="HATPase_c"/>
    <property type="match status" value="1"/>
</dbReference>
<sequence>MPPDEPTMPDDNPTTADSGPDTLHVCCVSEREIGTQAGKSHENVETRILEAKRIREQLIQAIAVSHITLFAVDSNRKVTMLDGALVKGSPWAKSKWHIGKDVCDVFSRLDSNLPEGQMPPFLASLEAVLSGEVVEDVQKHEIRQMAFQPLFKKTSRADGTEDVSIDGAVGLLLDLAELRDHGMDFEAQQISQQVAKLFIAEGASDLKNQFLANVSSPSAPTEHLQSADSEEMSHEFRTPVVGVINMAQLLLVDDGLRREQRKLAVNIHRSAKTLLDLVNDILDFSKTDSDTLDIETVQFSPLPVIRDLADLLRFAAELKGLAFHFHIATNIKAAFQVMGDPGRLRQVLANLLANSVAADQGYVKFTVIKEHEGAETATLKFVVEDTGRITEEDIQTDTSTAKKSGRTEHGLSISKSVRGGILVLIAEDNPINQQFALTSIKKLGFQATAVGNGQEALRYMEAACQGKQPKPKIILMDIQMPIIDGYGCTDLLRHRVPLKDYADDVPIVALTASAIEGDKEKCKAVGMDDYMSKPITIDTLERVLVRWSIQGRTAAPPLDRHTSDFSDSSKQSDCYTPGTDSGESRMFVHSATEYDGTAFESWCPMS</sequence>
<evidence type="ECO:0000259" key="6">
    <source>
        <dbReference type="PROSITE" id="PS50110"/>
    </source>
</evidence>
<dbReference type="InterPro" id="IPR005467">
    <property type="entry name" value="His_kinase_dom"/>
</dbReference>
<dbReference type="SMART" id="SM00388">
    <property type="entry name" value="HisKA"/>
    <property type="match status" value="1"/>
</dbReference>
<dbReference type="SUPFAM" id="SSF55874">
    <property type="entry name" value="ATPase domain of HSP90 chaperone/DNA topoisomerase II/histidine kinase"/>
    <property type="match status" value="1"/>
</dbReference>
<dbReference type="InterPro" id="IPR001789">
    <property type="entry name" value="Sig_transdc_resp-reg_receiver"/>
</dbReference>
<comment type="caution">
    <text evidence="7">The sequence shown here is derived from an EMBL/GenBank/DDBJ whole genome shotgun (WGS) entry which is preliminary data.</text>
</comment>
<dbReference type="PROSITE" id="PS50110">
    <property type="entry name" value="RESPONSE_REGULATORY"/>
    <property type="match status" value="1"/>
</dbReference>